<dbReference type="PATRIC" id="fig|797299.3.peg.1686"/>
<dbReference type="GeneID" id="32254983"/>
<dbReference type="PANTHER" id="PTHR43751:SF3">
    <property type="entry name" value="SULFATASE N-TERMINAL DOMAIN-CONTAINING PROTEIN"/>
    <property type="match status" value="1"/>
</dbReference>
<dbReference type="PANTHER" id="PTHR43751">
    <property type="entry name" value="SULFATASE"/>
    <property type="match status" value="1"/>
</dbReference>
<evidence type="ECO:0000259" key="1">
    <source>
        <dbReference type="Pfam" id="PF00884"/>
    </source>
</evidence>
<dbReference type="HOGENOM" id="CLU_006332_14_1_2"/>
<dbReference type="EMBL" id="CP007055">
    <property type="protein sequence ID" value="AHF99630.1"/>
    <property type="molecule type" value="Genomic_DNA"/>
</dbReference>
<dbReference type="Pfam" id="PF00884">
    <property type="entry name" value="Sulfatase"/>
    <property type="match status" value="1"/>
</dbReference>
<accession>W0JLL5</accession>
<dbReference type="RefSeq" id="WP_084568964.1">
    <property type="nucleotide sequence ID" value="NZ_CP007055.1"/>
</dbReference>
<dbReference type="KEGG" id="hlr:HALLA_13375"/>
<sequence length="459" mass="52668">MSPPNVVWITLDSVRSDHVTPGGATRNTTPKLQQIVDSPEGYYHDHCISHGRWSLPSITSILTGTYPSYHQTGFDNNVLVSEVPTASELFSDVGYTTACLSRNPHLSSETNLDRGFDRFKYVQASTLLQNAGLKTTAKFLANIRTHSAGFELNKYAHSTPYIINDIAKRWVQDFTQSNNPFFFYLHYNETHTPYYPPLPYLDAFDEEFHMEPREAARRVLEICDNKDEHMANGFSEFSDEDWRILSAMYDSEIKYTDKMIGDLIEYVMKKSNRKTIFIVTADHGELFGEYGVFGHTLVLHDGLVHVPLVTHGLDVEQDLVQHVDILRTLAEKAGVDTESMQGLDLRTESRDFAVAQTSAANLDPYLKFNSEFNSEHYIQDAQSDVVRTKSHKLRTGKDQEWLFELPDEETDILESNQNIAYELREKRDGWYQQHGSVSERSDDTYSEEMMQRLEDLGYH</sequence>
<dbReference type="STRING" id="797299.HALLA_13375"/>
<dbReference type="CDD" id="cd16148">
    <property type="entry name" value="sulfatase_like"/>
    <property type="match status" value="1"/>
</dbReference>
<gene>
    <name evidence="2" type="ORF">HALLA_13375</name>
</gene>
<dbReference type="Gene3D" id="3.40.720.10">
    <property type="entry name" value="Alkaline Phosphatase, subunit A"/>
    <property type="match status" value="1"/>
</dbReference>
<proteinExistence type="predicted"/>
<dbReference type="InterPro" id="IPR052701">
    <property type="entry name" value="GAG_Ulvan_Degrading_Sulfatases"/>
</dbReference>
<organism evidence="2 3">
    <name type="scientific">Halostagnicola larsenii XH-48</name>
    <dbReference type="NCBI Taxonomy" id="797299"/>
    <lineage>
        <taxon>Archaea</taxon>
        <taxon>Methanobacteriati</taxon>
        <taxon>Methanobacteriota</taxon>
        <taxon>Stenosarchaea group</taxon>
        <taxon>Halobacteria</taxon>
        <taxon>Halobacteriales</taxon>
        <taxon>Natrialbaceae</taxon>
        <taxon>Halostagnicola</taxon>
    </lineage>
</organism>
<dbReference type="SUPFAM" id="SSF53649">
    <property type="entry name" value="Alkaline phosphatase-like"/>
    <property type="match status" value="1"/>
</dbReference>
<protein>
    <submittedName>
        <fullName evidence="2">Sulfatase</fullName>
    </submittedName>
</protein>
<feature type="domain" description="Sulfatase N-terminal" evidence="1">
    <location>
        <begin position="4"/>
        <end position="335"/>
    </location>
</feature>
<dbReference type="OrthoDB" id="3164at2157"/>
<reference evidence="2 3" key="1">
    <citation type="submission" date="2014-01" db="EMBL/GenBank/DDBJ databases">
        <authorList>
            <consortium name="DOE Joint Genome Institute"/>
            <person name="Anderson I."/>
            <person name="Huntemann M."/>
            <person name="Han J."/>
            <person name="Chen A."/>
            <person name="Kyrpides N."/>
            <person name="Mavromatis K."/>
            <person name="Markowitz V."/>
            <person name="Palaniappan K."/>
            <person name="Ivanova N."/>
            <person name="Schaumberg A."/>
            <person name="Pati A."/>
            <person name="Liolios K."/>
            <person name="Nordberg H.P."/>
            <person name="Cantor M.N."/>
            <person name="Hua S.X."/>
            <person name="Woyke T."/>
        </authorList>
    </citation>
    <scope>NUCLEOTIDE SEQUENCE [LARGE SCALE GENOMIC DNA]</scope>
    <source>
        <strain evidence="2 3">XH-48</strain>
    </source>
</reference>
<dbReference type="InterPro" id="IPR000917">
    <property type="entry name" value="Sulfatase_N"/>
</dbReference>
<evidence type="ECO:0000313" key="3">
    <source>
        <dbReference type="Proteomes" id="UP000019024"/>
    </source>
</evidence>
<dbReference type="eggNOG" id="arCOG02785">
    <property type="taxonomic scope" value="Archaea"/>
</dbReference>
<keyword evidence="3" id="KW-1185">Reference proteome</keyword>
<name>W0JLL5_9EURY</name>
<dbReference type="Proteomes" id="UP000019024">
    <property type="component" value="Chromosome"/>
</dbReference>
<dbReference type="AlphaFoldDB" id="W0JLL5"/>
<dbReference type="InterPro" id="IPR017850">
    <property type="entry name" value="Alkaline_phosphatase_core_sf"/>
</dbReference>
<evidence type="ECO:0000313" key="2">
    <source>
        <dbReference type="EMBL" id="AHF99630.1"/>
    </source>
</evidence>